<evidence type="ECO:0000256" key="3">
    <source>
        <dbReference type="ARBA" id="ARBA00066372"/>
    </source>
</evidence>
<dbReference type="NCBIfam" id="TIGR00444">
    <property type="entry name" value="mazG"/>
    <property type="match status" value="1"/>
</dbReference>
<dbReference type="FunFam" id="1.10.287.1080:FF:000001">
    <property type="entry name" value="Nucleoside triphosphate pyrophosphohydrolase"/>
    <property type="match status" value="1"/>
</dbReference>
<dbReference type="EMBL" id="VGLS01000096">
    <property type="protein sequence ID" value="MBM3223109.1"/>
    <property type="molecule type" value="Genomic_DNA"/>
</dbReference>
<evidence type="ECO:0000256" key="2">
    <source>
        <dbReference type="ARBA" id="ARBA00061115"/>
    </source>
</evidence>
<dbReference type="GO" id="GO:0047693">
    <property type="term" value="F:ATP diphosphatase activity"/>
    <property type="evidence" value="ECO:0007669"/>
    <property type="project" value="UniProtKB-EC"/>
</dbReference>
<evidence type="ECO:0000256" key="4">
    <source>
        <dbReference type="ARBA" id="ARBA00074799"/>
    </source>
</evidence>
<dbReference type="AlphaFoldDB" id="A0A938B1P0"/>
<dbReference type="CDD" id="cd11529">
    <property type="entry name" value="NTP-PPase_MazG_Cterm"/>
    <property type="match status" value="1"/>
</dbReference>
<dbReference type="PANTHER" id="PTHR30522:SF0">
    <property type="entry name" value="NUCLEOSIDE TRIPHOSPHATE PYROPHOSPHOHYDROLASE"/>
    <property type="match status" value="1"/>
</dbReference>
<feature type="domain" description="NTP pyrophosphohydrolase MazG-like" evidence="5">
    <location>
        <begin position="45"/>
        <end position="118"/>
    </location>
</feature>
<dbReference type="PANTHER" id="PTHR30522">
    <property type="entry name" value="NUCLEOSIDE TRIPHOSPHATE PYROPHOSPHOHYDROLASE"/>
    <property type="match status" value="1"/>
</dbReference>
<gene>
    <name evidence="6" type="primary">mazG</name>
    <name evidence="6" type="ORF">FJZ47_04805</name>
</gene>
<dbReference type="GO" id="GO:0046061">
    <property type="term" value="P:dATP catabolic process"/>
    <property type="evidence" value="ECO:0007669"/>
    <property type="project" value="TreeGrafter"/>
</dbReference>
<accession>A0A938B1P0</accession>
<dbReference type="InterPro" id="IPR048015">
    <property type="entry name" value="NTP-PPase_MazG-like_N"/>
</dbReference>
<dbReference type="GO" id="GO:0046052">
    <property type="term" value="P:UTP catabolic process"/>
    <property type="evidence" value="ECO:0007669"/>
    <property type="project" value="TreeGrafter"/>
</dbReference>
<dbReference type="GO" id="GO:0046081">
    <property type="term" value="P:dUTP catabolic process"/>
    <property type="evidence" value="ECO:0007669"/>
    <property type="project" value="TreeGrafter"/>
</dbReference>
<name>A0A938B1P0_UNCTE</name>
<dbReference type="GO" id="GO:0046076">
    <property type="term" value="P:dTTP catabolic process"/>
    <property type="evidence" value="ECO:0007669"/>
    <property type="project" value="TreeGrafter"/>
</dbReference>
<sequence length="280" mass="31380">MTTPGPSFAAPASGPQAQPGEALHQLAAIVERLRSAQGCPWDRQQTPASLIPYMLEEAYEVIESIEAHDAPALKEELGDLLLHIVFQSCIAAEQQQFTLTDSIRAVVDKLIRRHPHVFSDVTVQDTAEIRQRWEAAKQREKGRASLLDGVPRTLPALTRARRMQEKAASVGFDWPDIAPVWAKVAEEIEELRVAQAQADPEAIVEEFGDVLFSLVNLGRFLHVSAEDALRQAIAKFEHRFRGIEQELARRGRRLEEASLEEMDAIWNSFRQRGEGSPHAR</sequence>
<dbReference type="Gene3D" id="1.10.287.1080">
    <property type="entry name" value="MazG-like"/>
    <property type="match status" value="2"/>
</dbReference>
<dbReference type="GO" id="GO:0006203">
    <property type="term" value="P:dGTP catabolic process"/>
    <property type="evidence" value="ECO:0007669"/>
    <property type="project" value="TreeGrafter"/>
</dbReference>
<dbReference type="InterPro" id="IPR004518">
    <property type="entry name" value="MazG-like_dom"/>
</dbReference>
<evidence type="ECO:0000313" key="7">
    <source>
        <dbReference type="Proteomes" id="UP000712673"/>
    </source>
</evidence>
<dbReference type="NCBIfam" id="NF007113">
    <property type="entry name" value="PRK09562.1"/>
    <property type="match status" value="1"/>
</dbReference>
<comment type="caution">
    <text evidence="6">The sequence shown here is derived from an EMBL/GenBank/DDBJ whole genome shotgun (WGS) entry which is preliminary data.</text>
</comment>
<proteinExistence type="inferred from homology"/>
<dbReference type="Proteomes" id="UP000712673">
    <property type="component" value="Unassembled WGS sequence"/>
</dbReference>
<dbReference type="GO" id="GO:0046047">
    <property type="term" value="P:TTP catabolic process"/>
    <property type="evidence" value="ECO:0007669"/>
    <property type="project" value="TreeGrafter"/>
</dbReference>
<dbReference type="CDD" id="cd11528">
    <property type="entry name" value="NTP-PPase_MazG_Nterm"/>
    <property type="match status" value="1"/>
</dbReference>
<dbReference type="Pfam" id="PF03819">
    <property type="entry name" value="MazG"/>
    <property type="match status" value="2"/>
</dbReference>
<organism evidence="6 7">
    <name type="scientific">Tectimicrobiota bacterium</name>
    <dbReference type="NCBI Taxonomy" id="2528274"/>
    <lineage>
        <taxon>Bacteria</taxon>
        <taxon>Pseudomonadati</taxon>
        <taxon>Nitrospinota/Tectimicrobiota group</taxon>
        <taxon>Candidatus Tectimicrobiota</taxon>
    </lineage>
</organism>
<dbReference type="GO" id="GO:0006950">
    <property type="term" value="P:response to stress"/>
    <property type="evidence" value="ECO:0007669"/>
    <property type="project" value="UniProtKB-ARBA"/>
</dbReference>
<dbReference type="InterPro" id="IPR011551">
    <property type="entry name" value="NTP_PyrPHydrolase_MazG"/>
</dbReference>
<evidence type="ECO:0000259" key="5">
    <source>
        <dbReference type="Pfam" id="PF03819"/>
    </source>
</evidence>
<dbReference type="EC" id="3.6.1.8" evidence="3"/>
<dbReference type="SUPFAM" id="SSF101386">
    <property type="entry name" value="all-alpha NTP pyrophosphatases"/>
    <property type="match status" value="2"/>
</dbReference>
<dbReference type="InterPro" id="IPR048011">
    <property type="entry name" value="NTP-PPase_MazG-like_C"/>
</dbReference>
<evidence type="ECO:0000313" key="6">
    <source>
        <dbReference type="EMBL" id="MBM3223109.1"/>
    </source>
</evidence>
<reference evidence="6" key="1">
    <citation type="submission" date="2019-03" db="EMBL/GenBank/DDBJ databases">
        <title>Lake Tanganyika Metagenome-Assembled Genomes (MAGs).</title>
        <authorList>
            <person name="Tran P."/>
        </authorList>
    </citation>
    <scope>NUCLEOTIDE SEQUENCE</scope>
    <source>
        <strain evidence="6">K_DeepCast_65m_m2_066</strain>
    </source>
</reference>
<feature type="domain" description="NTP pyrophosphohydrolase MazG-like" evidence="5">
    <location>
        <begin position="183"/>
        <end position="239"/>
    </location>
</feature>
<protein>
    <recommendedName>
        <fullName evidence="4">Nucleoside triphosphate pyrophosphohydrolase</fullName>
        <ecNumber evidence="3">3.6.1.8</ecNumber>
    </recommendedName>
</protein>
<keyword evidence="6" id="KW-0378">Hydrolase</keyword>
<dbReference type="FunFam" id="1.10.287.1080:FF:000003">
    <property type="entry name" value="Nucleoside triphosphate pyrophosphohydrolase"/>
    <property type="match status" value="1"/>
</dbReference>
<comment type="catalytic activity">
    <reaction evidence="1">
        <text>ATP + H2O = AMP + diphosphate + H(+)</text>
        <dbReference type="Rhea" id="RHEA:14245"/>
        <dbReference type="ChEBI" id="CHEBI:15377"/>
        <dbReference type="ChEBI" id="CHEBI:15378"/>
        <dbReference type="ChEBI" id="CHEBI:30616"/>
        <dbReference type="ChEBI" id="CHEBI:33019"/>
        <dbReference type="ChEBI" id="CHEBI:456215"/>
        <dbReference type="EC" id="3.6.1.8"/>
    </reaction>
</comment>
<comment type="similarity">
    <text evidence="2">Belongs to the nucleoside triphosphate pyrophosphohydrolase family.</text>
</comment>
<evidence type="ECO:0000256" key="1">
    <source>
        <dbReference type="ARBA" id="ARBA00052141"/>
    </source>
</evidence>